<comment type="caution">
    <text evidence="1">The sequence shown here is derived from an EMBL/GenBank/DDBJ whole genome shotgun (WGS) entry which is preliminary data.</text>
</comment>
<dbReference type="Proteomes" id="UP000697927">
    <property type="component" value="Unassembled WGS sequence"/>
</dbReference>
<keyword evidence="2" id="KW-1185">Reference proteome</keyword>
<dbReference type="Gene3D" id="3.40.50.300">
    <property type="entry name" value="P-loop containing nucleotide triphosphate hydrolases"/>
    <property type="match status" value="1"/>
</dbReference>
<dbReference type="Pfam" id="PF14359">
    <property type="entry name" value="DUF4406"/>
    <property type="match status" value="1"/>
</dbReference>
<dbReference type="SUPFAM" id="SSF52309">
    <property type="entry name" value="N-(deoxy)ribosyltransferase-like"/>
    <property type="match status" value="1"/>
</dbReference>
<dbReference type="EMBL" id="SOYS01000002">
    <property type="protein sequence ID" value="NIY47298.1"/>
    <property type="molecule type" value="Genomic_DNA"/>
</dbReference>
<dbReference type="InterPro" id="IPR025518">
    <property type="entry name" value="DUF4406"/>
</dbReference>
<sequence>MKIYIAGPMSGLPDFNRAAFNEAAYIKACYGHVVLNPAVLPGGLEQHEYMDICLAMLRCADSIIMLYRESVYDENSHAARFAEIIVTKNRFGSLGTVYQRFVNGHFMDCDQGEAREKCTFKPQADQKQRKYTRGADV</sequence>
<reference evidence="1 2" key="1">
    <citation type="journal article" date="2020" name="Microorganisms">
        <title>Polyphasic Characterisation of Cedecea colo sp. nov., a New Enteric Bacterium Isolated from the Koala Hindgut.</title>
        <authorList>
            <person name="Boath J.M."/>
            <person name="Dakhal S."/>
            <person name="Van T.T.H."/>
            <person name="Moore R.J."/>
            <person name="Dekiwadia C."/>
            <person name="Macreadie I.G."/>
        </authorList>
    </citation>
    <scope>NUCLEOTIDE SEQUENCE [LARGE SCALE GENOMIC DNA]</scope>
    <source>
        <strain evidence="1 2">ZA</strain>
    </source>
</reference>
<proteinExistence type="predicted"/>
<protein>
    <submittedName>
        <fullName evidence="1">DUF4406 domain-containing protein</fullName>
    </submittedName>
</protein>
<accession>A0ABX0VJT3</accession>
<dbReference type="InterPro" id="IPR027417">
    <property type="entry name" value="P-loop_NTPase"/>
</dbReference>
<evidence type="ECO:0000313" key="1">
    <source>
        <dbReference type="EMBL" id="NIY47298.1"/>
    </source>
</evidence>
<evidence type="ECO:0000313" key="2">
    <source>
        <dbReference type="Proteomes" id="UP000697927"/>
    </source>
</evidence>
<name>A0ABX0VJT3_9ENTR</name>
<gene>
    <name evidence="1" type="ORF">E2L00_07060</name>
</gene>
<organism evidence="1 2">
    <name type="scientific">Cedecea colo</name>
    <dbReference type="NCBI Taxonomy" id="2552946"/>
    <lineage>
        <taxon>Bacteria</taxon>
        <taxon>Pseudomonadati</taxon>
        <taxon>Pseudomonadota</taxon>
        <taxon>Gammaproteobacteria</taxon>
        <taxon>Enterobacterales</taxon>
        <taxon>Enterobacteriaceae</taxon>
        <taxon>Cedecea</taxon>
    </lineage>
</organism>